<accession>A0ABU6QG76</accession>
<name>A0ABU6QG76_9FABA</name>
<comment type="caution">
    <text evidence="1">The sequence shown here is derived from an EMBL/GenBank/DDBJ whole genome shotgun (WGS) entry which is preliminary data.</text>
</comment>
<evidence type="ECO:0000313" key="1">
    <source>
        <dbReference type="EMBL" id="MED6110873.1"/>
    </source>
</evidence>
<reference evidence="1 2" key="1">
    <citation type="journal article" date="2023" name="Plants (Basel)">
        <title>Bridging the Gap: Combining Genomics and Transcriptomics Approaches to Understand Stylosanthes scabra, an Orphan Legume from the Brazilian Caatinga.</title>
        <authorList>
            <person name="Ferreira-Neto J.R.C."/>
            <person name="da Silva M.D."/>
            <person name="Binneck E."/>
            <person name="de Melo N.F."/>
            <person name="da Silva R.H."/>
            <person name="de Melo A.L.T.M."/>
            <person name="Pandolfi V."/>
            <person name="Bustamante F.O."/>
            <person name="Brasileiro-Vidal A.C."/>
            <person name="Benko-Iseppon A.M."/>
        </authorList>
    </citation>
    <scope>NUCLEOTIDE SEQUENCE [LARGE SCALE GENOMIC DNA]</scope>
    <source>
        <tissue evidence="1">Leaves</tissue>
    </source>
</reference>
<protein>
    <submittedName>
        <fullName evidence="1">Uncharacterized protein</fullName>
    </submittedName>
</protein>
<keyword evidence="2" id="KW-1185">Reference proteome</keyword>
<organism evidence="1 2">
    <name type="scientific">Stylosanthes scabra</name>
    <dbReference type="NCBI Taxonomy" id="79078"/>
    <lineage>
        <taxon>Eukaryota</taxon>
        <taxon>Viridiplantae</taxon>
        <taxon>Streptophyta</taxon>
        <taxon>Embryophyta</taxon>
        <taxon>Tracheophyta</taxon>
        <taxon>Spermatophyta</taxon>
        <taxon>Magnoliopsida</taxon>
        <taxon>eudicotyledons</taxon>
        <taxon>Gunneridae</taxon>
        <taxon>Pentapetalae</taxon>
        <taxon>rosids</taxon>
        <taxon>fabids</taxon>
        <taxon>Fabales</taxon>
        <taxon>Fabaceae</taxon>
        <taxon>Papilionoideae</taxon>
        <taxon>50 kb inversion clade</taxon>
        <taxon>dalbergioids sensu lato</taxon>
        <taxon>Dalbergieae</taxon>
        <taxon>Pterocarpus clade</taxon>
        <taxon>Stylosanthes</taxon>
    </lineage>
</organism>
<sequence>MANPMGHGNNLIETYWENVEQFLKLFPDFNLEDKVVLDGGSNDMSKGRIEHVENEHARVESNSVTTELQMAVDPKLSGMRRSNRMKVPNSKYSMLTSSC</sequence>
<gene>
    <name evidence="1" type="ORF">PIB30_046949</name>
</gene>
<evidence type="ECO:0000313" key="2">
    <source>
        <dbReference type="Proteomes" id="UP001341840"/>
    </source>
</evidence>
<dbReference type="Proteomes" id="UP001341840">
    <property type="component" value="Unassembled WGS sequence"/>
</dbReference>
<proteinExistence type="predicted"/>
<dbReference type="EMBL" id="JASCZI010000297">
    <property type="protein sequence ID" value="MED6110873.1"/>
    <property type="molecule type" value="Genomic_DNA"/>
</dbReference>